<dbReference type="EMBL" id="GBXM01017672">
    <property type="protein sequence ID" value="JAH90905.1"/>
    <property type="molecule type" value="Transcribed_RNA"/>
</dbReference>
<reference evidence="2" key="2">
    <citation type="journal article" date="2015" name="Fish Shellfish Immunol.">
        <title>Early steps in the European eel (Anguilla anguilla)-Vibrio vulnificus interaction in the gills: Role of the RtxA13 toxin.</title>
        <authorList>
            <person name="Callol A."/>
            <person name="Pajuelo D."/>
            <person name="Ebbesson L."/>
            <person name="Teles M."/>
            <person name="MacKenzie S."/>
            <person name="Amaro C."/>
        </authorList>
    </citation>
    <scope>NUCLEOTIDE SEQUENCE</scope>
</reference>
<proteinExistence type="predicted"/>
<keyword evidence="1" id="KW-0472">Membrane</keyword>
<reference evidence="2" key="1">
    <citation type="submission" date="2014-11" db="EMBL/GenBank/DDBJ databases">
        <authorList>
            <person name="Amaro Gonzalez C."/>
        </authorList>
    </citation>
    <scope>NUCLEOTIDE SEQUENCE</scope>
</reference>
<keyword evidence="1" id="KW-0812">Transmembrane</keyword>
<feature type="transmembrane region" description="Helical" evidence="1">
    <location>
        <begin position="39"/>
        <end position="57"/>
    </location>
</feature>
<evidence type="ECO:0000313" key="2">
    <source>
        <dbReference type="EMBL" id="JAH90905.1"/>
    </source>
</evidence>
<name>A0A0E9WMW4_ANGAN</name>
<protein>
    <submittedName>
        <fullName evidence="2">Uncharacterized protein</fullName>
    </submittedName>
</protein>
<organism evidence="2">
    <name type="scientific">Anguilla anguilla</name>
    <name type="common">European freshwater eel</name>
    <name type="synonym">Muraena anguilla</name>
    <dbReference type="NCBI Taxonomy" id="7936"/>
    <lineage>
        <taxon>Eukaryota</taxon>
        <taxon>Metazoa</taxon>
        <taxon>Chordata</taxon>
        <taxon>Craniata</taxon>
        <taxon>Vertebrata</taxon>
        <taxon>Euteleostomi</taxon>
        <taxon>Actinopterygii</taxon>
        <taxon>Neopterygii</taxon>
        <taxon>Teleostei</taxon>
        <taxon>Anguilliformes</taxon>
        <taxon>Anguillidae</taxon>
        <taxon>Anguilla</taxon>
    </lineage>
</organism>
<sequence>MKGKFCCASSISLESLQISLQLAGVILSPYEHHNKYPLLAGYLFLPLNVYWLLMRLAT</sequence>
<keyword evidence="1" id="KW-1133">Transmembrane helix</keyword>
<evidence type="ECO:0000256" key="1">
    <source>
        <dbReference type="SAM" id="Phobius"/>
    </source>
</evidence>
<dbReference type="AlphaFoldDB" id="A0A0E9WMW4"/>
<accession>A0A0E9WMW4</accession>